<comment type="subcellular location">
    <subcellularLocation>
        <location evidence="1">Membrane</location>
        <topology evidence="1">Multi-pass membrane protein</topology>
    </subcellularLocation>
</comment>
<keyword evidence="3 6" id="KW-0812">Transmembrane</keyword>
<evidence type="ECO:0000313" key="11">
    <source>
        <dbReference type="Proteomes" id="UP000255421"/>
    </source>
</evidence>
<feature type="transmembrane region" description="Helical" evidence="6">
    <location>
        <begin position="292"/>
        <end position="310"/>
    </location>
</feature>
<feature type="transmembrane region" description="Helical" evidence="6">
    <location>
        <begin position="28"/>
        <end position="50"/>
    </location>
</feature>
<reference evidence="10" key="2">
    <citation type="submission" date="2016-10" db="EMBL/GenBank/DDBJ databases">
        <authorList>
            <person name="Varghese N."/>
            <person name="Submissions S."/>
        </authorList>
    </citation>
    <scope>NUCLEOTIDE SEQUENCE [LARGE SCALE GENOMIC DNA]</scope>
    <source>
        <strain evidence="10">CGMCC 1.12397</strain>
    </source>
</reference>
<dbReference type="PRINTS" id="PR01035">
    <property type="entry name" value="TCRTETA"/>
</dbReference>
<keyword evidence="2" id="KW-0813">Transport</keyword>
<dbReference type="Proteomes" id="UP000199289">
    <property type="component" value="Unassembled WGS sequence"/>
</dbReference>
<keyword evidence="5 6" id="KW-0472">Membrane</keyword>
<evidence type="ECO:0000313" key="8">
    <source>
        <dbReference type="EMBL" id="RDI71692.1"/>
    </source>
</evidence>
<keyword evidence="4 6" id="KW-1133">Transmembrane helix</keyword>
<dbReference type="PROSITE" id="PS50850">
    <property type="entry name" value="MFS"/>
    <property type="match status" value="1"/>
</dbReference>
<dbReference type="GO" id="GO:0016020">
    <property type="term" value="C:membrane"/>
    <property type="evidence" value="ECO:0007669"/>
    <property type="project" value="UniProtKB-SubCell"/>
</dbReference>
<feature type="domain" description="Major facilitator superfamily (MFS) profile" evidence="7">
    <location>
        <begin position="28"/>
        <end position="449"/>
    </location>
</feature>
<organism evidence="9 10">
    <name type="scientific">Halopelagius longus</name>
    <dbReference type="NCBI Taxonomy" id="1236180"/>
    <lineage>
        <taxon>Archaea</taxon>
        <taxon>Methanobacteriati</taxon>
        <taxon>Methanobacteriota</taxon>
        <taxon>Stenosarchaea group</taxon>
        <taxon>Halobacteria</taxon>
        <taxon>Halobacteriales</taxon>
        <taxon>Haloferacaceae</taxon>
    </lineage>
</organism>
<dbReference type="Gene3D" id="1.20.1250.20">
    <property type="entry name" value="MFS general substrate transporter like domains"/>
    <property type="match status" value="1"/>
</dbReference>
<dbReference type="OrthoDB" id="341449at2157"/>
<dbReference type="EMBL" id="FNKQ01000003">
    <property type="protein sequence ID" value="SDQ86244.1"/>
    <property type="molecule type" value="Genomic_DNA"/>
</dbReference>
<evidence type="ECO:0000256" key="1">
    <source>
        <dbReference type="ARBA" id="ARBA00004141"/>
    </source>
</evidence>
<dbReference type="InterPro" id="IPR020846">
    <property type="entry name" value="MFS_dom"/>
</dbReference>
<accession>A0A1H1EC92</accession>
<dbReference type="InterPro" id="IPR011701">
    <property type="entry name" value="MFS"/>
</dbReference>
<dbReference type="RefSeq" id="WP_092538329.1">
    <property type="nucleotide sequence ID" value="NZ_FNKQ01000003.1"/>
</dbReference>
<feature type="transmembrane region" description="Helical" evidence="6">
    <location>
        <begin position="257"/>
        <end position="280"/>
    </location>
</feature>
<dbReference type="EMBL" id="QQST01000001">
    <property type="protein sequence ID" value="RDI71692.1"/>
    <property type="molecule type" value="Genomic_DNA"/>
</dbReference>
<feature type="transmembrane region" description="Helical" evidence="6">
    <location>
        <begin position="322"/>
        <end position="343"/>
    </location>
</feature>
<feature type="transmembrane region" description="Helical" evidence="6">
    <location>
        <begin position="355"/>
        <end position="377"/>
    </location>
</feature>
<dbReference type="SUPFAM" id="SSF103473">
    <property type="entry name" value="MFS general substrate transporter"/>
    <property type="match status" value="1"/>
</dbReference>
<protein>
    <submittedName>
        <fullName evidence="8">MFS transporter</fullName>
    </submittedName>
    <submittedName>
        <fullName evidence="9">Predicted arabinose efflux permease, MFS family</fullName>
    </submittedName>
</protein>
<feature type="transmembrane region" description="Helical" evidence="6">
    <location>
        <begin position="125"/>
        <end position="149"/>
    </location>
</feature>
<feature type="transmembrane region" description="Helical" evidence="6">
    <location>
        <begin position="205"/>
        <end position="227"/>
    </location>
</feature>
<dbReference type="AlphaFoldDB" id="A0A1H1EC92"/>
<evidence type="ECO:0000313" key="9">
    <source>
        <dbReference type="EMBL" id="SDQ86244.1"/>
    </source>
</evidence>
<dbReference type="PANTHER" id="PTHR23504:SF15">
    <property type="entry name" value="MAJOR FACILITATOR SUPERFAMILY (MFS) PROFILE DOMAIN-CONTAINING PROTEIN"/>
    <property type="match status" value="1"/>
</dbReference>
<reference evidence="9" key="1">
    <citation type="submission" date="2016-10" db="EMBL/GenBank/DDBJ databases">
        <authorList>
            <person name="de Groot N.N."/>
        </authorList>
    </citation>
    <scope>NUCLEOTIDE SEQUENCE [LARGE SCALE GENOMIC DNA]</scope>
    <source>
        <strain evidence="9">CGMCC 1.12397</strain>
    </source>
</reference>
<keyword evidence="11" id="KW-1185">Reference proteome</keyword>
<dbReference type="GO" id="GO:0022857">
    <property type="term" value="F:transmembrane transporter activity"/>
    <property type="evidence" value="ECO:0007669"/>
    <property type="project" value="InterPro"/>
</dbReference>
<evidence type="ECO:0000256" key="6">
    <source>
        <dbReference type="SAM" id="Phobius"/>
    </source>
</evidence>
<dbReference type="Pfam" id="PF07690">
    <property type="entry name" value="MFS_1"/>
    <property type="match status" value="1"/>
</dbReference>
<feature type="transmembrane region" description="Helical" evidence="6">
    <location>
        <begin position="62"/>
        <end position="82"/>
    </location>
</feature>
<feature type="transmembrane region" description="Helical" evidence="6">
    <location>
        <begin position="161"/>
        <end position="185"/>
    </location>
</feature>
<name>A0A1H1EC92_9EURY</name>
<feature type="transmembrane region" description="Helical" evidence="6">
    <location>
        <begin position="94"/>
        <end position="119"/>
    </location>
</feature>
<evidence type="ECO:0000256" key="4">
    <source>
        <dbReference type="ARBA" id="ARBA00022989"/>
    </source>
</evidence>
<evidence type="ECO:0000259" key="7">
    <source>
        <dbReference type="PROSITE" id="PS50850"/>
    </source>
</evidence>
<reference evidence="8 11" key="3">
    <citation type="submission" date="2018-07" db="EMBL/GenBank/DDBJ databases">
        <title>Genome sequence of extremly halophilic archaeon Halopelagius longus strain BC12-B1.</title>
        <authorList>
            <person name="Zhang X."/>
        </authorList>
    </citation>
    <scope>NUCLEOTIDE SEQUENCE [LARGE SCALE GENOMIC DNA]</scope>
    <source>
        <strain evidence="8 11">BC12-B1</strain>
    </source>
</reference>
<evidence type="ECO:0000256" key="3">
    <source>
        <dbReference type="ARBA" id="ARBA00022692"/>
    </source>
</evidence>
<dbReference type="Proteomes" id="UP000255421">
    <property type="component" value="Unassembled WGS sequence"/>
</dbReference>
<evidence type="ECO:0000256" key="2">
    <source>
        <dbReference type="ARBA" id="ARBA00022448"/>
    </source>
</evidence>
<sequence length="466" mass="47613">MSTPEGASAGPGSPDAPPAESVAAPKRALAIVVGIVFVDLLGFGVVIPILPFYVRSFATSDVFIGLLAASYSMMQFLSAPLLGRVSDSRGRRPVLMLSLAGNTVAWTVFGLGTQVGLLFGTVPALATLFASRMLAGAMGGNIATAQAYIADVTPADRRAAALGLVGAAFGLGFVFGPAIGGVFASEEVVATARAVLPGFVPATRFSLPSFAAAFFSLVAFASAAAFLPEPDRIRSAANRTTLVGQFTDALSDPSLRAFVVSFFLVSVAFSGVQVMFIPYAADLYGYDETQTALLLSYVGVLSILNQGVVVGRLSRRYGERTVAVAGAAILAVALAALPFSHALGSVVPGVGGPAWLTAPVLALLLVLAGLSLGNSLLNVALSTLVSRSVPADRQGNAFGVTQGAGSLGRTVGPPSMAALYVLAYWSPFVAGAVLVVPVVAILAVGTARIARYGDDDGRREADAREK</sequence>
<dbReference type="InterPro" id="IPR036259">
    <property type="entry name" value="MFS_trans_sf"/>
</dbReference>
<evidence type="ECO:0000313" key="10">
    <source>
        <dbReference type="Proteomes" id="UP000199289"/>
    </source>
</evidence>
<gene>
    <name evidence="8" type="ORF">DWB78_08105</name>
    <name evidence="9" type="ORF">SAMN05216278_2832</name>
</gene>
<evidence type="ECO:0000256" key="5">
    <source>
        <dbReference type="ARBA" id="ARBA00023136"/>
    </source>
</evidence>
<feature type="transmembrane region" description="Helical" evidence="6">
    <location>
        <begin position="417"/>
        <end position="444"/>
    </location>
</feature>
<dbReference type="PANTHER" id="PTHR23504">
    <property type="entry name" value="MAJOR FACILITATOR SUPERFAMILY DOMAIN-CONTAINING PROTEIN 10"/>
    <property type="match status" value="1"/>
</dbReference>
<dbReference type="InterPro" id="IPR001958">
    <property type="entry name" value="Tet-R_TetA/multi-R_MdtG-like"/>
</dbReference>
<dbReference type="CDD" id="cd17330">
    <property type="entry name" value="MFS_SLC46_TetA_like"/>
    <property type="match status" value="1"/>
</dbReference>
<proteinExistence type="predicted"/>